<evidence type="ECO:0000313" key="6">
    <source>
        <dbReference type="Proteomes" id="UP000034329"/>
    </source>
</evidence>
<reference evidence="5 6" key="1">
    <citation type="journal article" date="2015" name="Nature">
        <title>rRNA introns, odd ribosomes, and small enigmatic genomes across a large radiation of phyla.</title>
        <authorList>
            <person name="Brown C.T."/>
            <person name="Hug L.A."/>
            <person name="Thomas B.C."/>
            <person name="Sharon I."/>
            <person name="Castelle C.J."/>
            <person name="Singh A."/>
            <person name="Wilkins M.J."/>
            <person name="Williams K.H."/>
            <person name="Banfield J.F."/>
        </authorList>
    </citation>
    <scope>NUCLEOTIDE SEQUENCE [LARGE SCALE GENOMIC DNA]</scope>
</reference>
<dbReference type="InterPro" id="IPR031662">
    <property type="entry name" value="GTP-binding_2"/>
</dbReference>
<dbReference type="SUPFAM" id="SSF52540">
    <property type="entry name" value="P-loop containing nucleoside triphosphate hydrolases"/>
    <property type="match status" value="1"/>
</dbReference>
<dbReference type="InterPro" id="IPR027417">
    <property type="entry name" value="P-loop_NTPase"/>
</dbReference>
<sequence length="356" mass="39247">MTDIFQQIEAIQEEIRKTPHHKGTNRFIGLMRAKIARLKDKEIESSGKGGGGGGTSFSVKKQGDATVVLVGPPSAGKSTLINRLTNAESKVAPYAFTTVTVVPGMLKYNEAYIQILDIPGLIKGAKEGKGKGREVLSVARAADLLLIMTDVARVSQIEKIVKELEGAGIRINQGKPDVLINKKPEGGLEIHSNLKQEIDKETMKEIAREYGIKNGDITIKERVSLDRLFDAFSSNRVYIPALFVLNKIDSGGVSADNRYLGISAEKDIGIQKLIDEIWKALKFVTVFLVRPDEELTFDNPIVMKEEDTLKDVALKIGTDFTETKKLVKIWGKGARFPGQEVSFSTKVTEGMQIRYL</sequence>
<dbReference type="PRINTS" id="PR00326">
    <property type="entry name" value="GTP1OBG"/>
</dbReference>
<dbReference type="Pfam" id="PF01926">
    <property type="entry name" value="MMR_HSR1"/>
    <property type="match status" value="1"/>
</dbReference>
<accession>A0A0G1PX52</accession>
<gene>
    <name evidence="5" type="ORF">UX13_C0022G0004</name>
</gene>
<proteinExistence type="predicted"/>
<dbReference type="PANTHER" id="PTHR43127">
    <property type="entry name" value="DEVELOPMENTALLY-REGULATED GTP-BINDING PROTEIN 2"/>
    <property type="match status" value="1"/>
</dbReference>
<dbReference type="EMBL" id="LCLA01000022">
    <property type="protein sequence ID" value="KKU10033.1"/>
    <property type="molecule type" value="Genomic_DNA"/>
</dbReference>
<evidence type="ECO:0000256" key="2">
    <source>
        <dbReference type="ARBA" id="ARBA00022842"/>
    </source>
</evidence>
<name>A0A0G1PX52_9BACT</name>
<dbReference type="Pfam" id="PF16897">
    <property type="entry name" value="MMR_HSR1_Xtn"/>
    <property type="match status" value="1"/>
</dbReference>
<evidence type="ECO:0000256" key="1">
    <source>
        <dbReference type="ARBA" id="ARBA00022741"/>
    </source>
</evidence>
<dbReference type="InterPro" id="IPR006074">
    <property type="entry name" value="GTP1-OBG_CS"/>
</dbReference>
<dbReference type="GO" id="GO:0005525">
    <property type="term" value="F:GTP binding"/>
    <property type="evidence" value="ECO:0007669"/>
    <property type="project" value="UniProtKB-KW"/>
</dbReference>
<organism evidence="5 6">
    <name type="scientific">Candidatus Woesebacteria bacterium GW2011_GWB1_45_5</name>
    <dbReference type="NCBI Taxonomy" id="1618581"/>
    <lineage>
        <taxon>Bacteria</taxon>
        <taxon>Candidatus Woeseibacteriota</taxon>
    </lineage>
</organism>
<dbReference type="GO" id="GO:0003924">
    <property type="term" value="F:GTPase activity"/>
    <property type="evidence" value="ECO:0007669"/>
    <property type="project" value="InterPro"/>
</dbReference>
<keyword evidence="3" id="KW-0342">GTP-binding</keyword>
<keyword evidence="1" id="KW-0547">Nucleotide-binding</keyword>
<dbReference type="NCBIfam" id="TIGR00231">
    <property type="entry name" value="small_GTP"/>
    <property type="match status" value="1"/>
</dbReference>
<evidence type="ECO:0000313" key="5">
    <source>
        <dbReference type="EMBL" id="KKU10033.1"/>
    </source>
</evidence>
<dbReference type="PROSITE" id="PS51710">
    <property type="entry name" value="G_OBG"/>
    <property type="match status" value="1"/>
</dbReference>
<dbReference type="InterPro" id="IPR006073">
    <property type="entry name" value="GTP-bd"/>
</dbReference>
<dbReference type="InterPro" id="IPR045001">
    <property type="entry name" value="DRG"/>
</dbReference>
<dbReference type="AlphaFoldDB" id="A0A0G1PX52"/>
<dbReference type="PROSITE" id="PS00905">
    <property type="entry name" value="GTP1_OBG"/>
    <property type="match status" value="1"/>
</dbReference>
<evidence type="ECO:0000256" key="3">
    <source>
        <dbReference type="ARBA" id="ARBA00023134"/>
    </source>
</evidence>
<dbReference type="Gene3D" id="3.10.20.30">
    <property type="match status" value="1"/>
</dbReference>
<dbReference type="InterPro" id="IPR012675">
    <property type="entry name" value="Beta-grasp_dom_sf"/>
</dbReference>
<keyword evidence="2" id="KW-0460">Magnesium</keyword>
<feature type="domain" description="OBG-type G" evidence="4">
    <location>
        <begin position="65"/>
        <end position="282"/>
    </location>
</feature>
<dbReference type="Gene3D" id="3.40.50.300">
    <property type="entry name" value="P-loop containing nucleotide triphosphate hydrolases"/>
    <property type="match status" value="1"/>
</dbReference>
<comment type="caution">
    <text evidence="5">The sequence shown here is derived from an EMBL/GenBank/DDBJ whole genome shotgun (WGS) entry which is preliminary data.</text>
</comment>
<dbReference type="PATRIC" id="fig|1618581.3.peg.370"/>
<evidence type="ECO:0000259" key="4">
    <source>
        <dbReference type="PROSITE" id="PS51710"/>
    </source>
</evidence>
<dbReference type="InterPro" id="IPR005225">
    <property type="entry name" value="Small_GTP-bd"/>
</dbReference>
<dbReference type="InterPro" id="IPR031167">
    <property type="entry name" value="G_OBG"/>
</dbReference>
<protein>
    <submittedName>
        <fullName evidence="5">Small GTP-binding protein</fullName>
    </submittedName>
</protein>
<dbReference type="Proteomes" id="UP000034329">
    <property type="component" value="Unassembled WGS sequence"/>
</dbReference>